<evidence type="ECO:0000313" key="1">
    <source>
        <dbReference type="EMBL" id="KAF2819435.1"/>
    </source>
</evidence>
<organism evidence="1 2">
    <name type="scientific">Ophiobolus disseminans</name>
    <dbReference type="NCBI Taxonomy" id="1469910"/>
    <lineage>
        <taxon>Eukaryota</taxon>
        <taxon>Fungi</taxon>
        <taxon>Dikarya</taxon>
        <taxon>Ascomycota</taxon>
        <taxon>Pezizomycotina</taxon>
        <taxon>Dothideomycetes</taxon>
        <taxon>Pleosporomycetidae</taxon>
        <taxon>Pleosporales</taxon>
        <taxon>Pleosporineae</taxon>
        <taxon>Phaeosphaeriaceae</taxon>
        <taxon>Ophiobolus</taxon>
    </lineage>
</organism>
<dbReference type="Proteomes" id="UP000799424">
    <property type="component" value="Unassembled WGS sequence"/>
</dbReference>
<sequence length="156" mass="17369">MDPVPNPLTHIYAVILSKRTQENFNSVPFKLPTAYSNGISIPQDSPLLVFDNATSRLDIVSVPGCDRGGKQPNMMHFALQNERDEDGQANAWIVSWAENKVDAGWVMAQDTFNGGKSVLEQGWNWQKSEDGYFTGGFHAITLMYYMIVEVAIIVGK</sequence>
<accession>A0A6A6ZGQ7</accession>
<dbReference type="AlphaFoldDB" id="A0A6A6ZGQ7"/>
<evidence type="ECO:0000313" key="2">
    <source>
        <dbReference type="Proteomes" id="UP000799424"/>
    </source>
</evidence>
<dbReference type="EMBL" id="MU006245">
    <property type="protein sequence ID" value="KAF2819435.1"/>
    <property type="molecule type" value="Genomic_DNA"/>
</dbReference>
<name>A0A6A6ZGQ7_9PLEO</name>
<keyword evidence="2" id="KW-1185">Reference proteome</keyword>
<protein>
    <submittedName>
        <fullName evidence="1">Uncharacterized protein</fullName>
    </submittedName>
</protein>
<proteinExistence type="predicted"/>
<gene>
    <name evidence="1" type="ORF">CC86DRAFT_413133</name>
</gene>
<reference evidence="1" key="1">
    <citation type="journal article" date="2020" name="Stud. Mycol.">
        <title>101 Dothideomycetes genomes: a test case for predicting lifestyles and emergence of pathogens.</title>
        <authorList>
            <person name="Haridas S."/>
            <person name="Albert R."/>
            <person name="Binder M."/>
            <person name="Bloem J."/>
            <person name="Labutti K."/>
            <person name="Salamov A."/>
            <person name="Andreopoulos B."/>
            <person name="Baker S."/>
            <person name="Barry K."/>
            <person name="Bills G."/>
            <person name="Bluhm B."/>
            <person name="Cannon C."/>
            <person name="Castanera R."/>
            <person name="Culley D."/>
            <person name="Daum C."/>
            <person name="Ezra D."/>
            <person name="Gonzalez J."/>
            <person name="Henrissat B."/>
            <person name="Kuo A."/>
            <person name="Liang C."/>
            <person name="Lipzen A."/>
            <person name="Lutzoni F."/>
            <person name="Magnuson J."/>
            <person name="Mondo S."/>
            <person name="Nolan M."/>
            <person name="Ohm R."/>
            <person name="Pangilinan J."/>
            <person name="Park H.-J."/>
            <person name="Ramirez L."/>
            <person name="Alfaro M."/>
            <person name="Sun H."/>
            <person name="Tritt A."/>
            <person name="Yoshinaga Y."/>
            <person name="Zwiers L.-H."/>
            <person name="Turgeon B."/>
            <person name="Goodwin S."/>
            <person name="Spatafora J."/>
            <person name="Crous P."/>
            <person name="Grigoriev I."/>
        </authorList>
    </citation>
    <scope>NUCLEOTIDE SEQUENCE</scope>
    <source>
        <strain evidence="1">CBS 113818</strain>
    </source>
</reference>